<dbReference type="CDD" id="cd07010">
    <property type="entry name" value="cupin_PMI_type_I_N_bac"/>
    <property type="match status" value="1"/>
</dbReference>
<organism evidence="6 7">
    <name type="scientific">Silvanigrella paludirubra</name>
    <dbReference type="NCBI Taxonomy" id="2499159"/>
    <lineage>
        <taxon>Bacteria</taxon>
        <taxon>Pseudomonadati</taxon>
        <taxon>Bdellovibrionota</taxon>
        <taxon>Oligoflexia</taxon>
        <taxon>Silvanigrellales</taxon>
        <taxon>Silvanigrellaceae</taxon>
        <taxon>Silvanigrella</taxon>
    </lineage>
</organism>
<keyword evidence="1 3" id="KW-0479">Metal-binding</keyword>
<evidence type="ECO:0000313" key="6">
    <source>
        <dbReference type="EMBL" id="KAB8039876.1"/>
    </source>
</evidence>
<reference evidence="6 7" key="1">
    <citation type="submission" date="2019-10" db="EMBL/GenBank/DDBJ databases">
        <title>New species of Slilvanegrellaceae.</title>
        <authorList>
            <person name="Pitt A."/>
            <person name="Hahn M.W."/>
        </authorList>
    </citation>
    <scope>NUCLEOTIDE SEQUENCE [LARGE SCALE GENOMIC DNA]</scope>
    <source>
        <strain evidence="6 7">SP-Ram-0.45-NSY-1</strain>
    </source>
</reference>
<name>A0A6N6VYF2_9BACT</name>
<comment type="caution">
    <text evidence="6">The sequence shown here is derived from an EMBL/GenBank/DDBJ whole genome shotgun (WGS) entry which is preliminary data.</text>
</comment>
<evidence type="ECO:0000313" key="7">
    <source>
        <dbReference type="Proteomes" id="UP000437748"/>
    </source>
</evidence>
<dbReference type="Pfam" id="PF20511">
    <property type="entry name" value="PMI_typeI_cat"/>
    <property type="match status" value="1"/>
</dbReference>
<evidence type="ECO:0000256" key="4">
    <source>
        <dbReference type="PIRSR" id="PIRSR036894-2"/>
    </source>
</evidence>
<dbReference type="GO" id="GO:0005975">
    <property type="term" value="P:carbohydrate metabolic process"/>
    <property type="evidence" value="ECO:0007669"/>
    <property type="project" value="InterPro"/>
</dbReference>
<feature type="binding site" evidence="3">
    <location>
        <position position="113"/>
    </location>
    <ligand>
        <name>Zn(2+)</name>
        <dbReference type="ChEBI" id="CHEBI:29105"/>
    </ligand>
</feature>
<dbReference type="OrthoDB" id="9808275at2"/>
<dbReference type="InterPro" id="IPR011051">
    <property type="entry name" value="RmlC_Cupin_sf"/>
</dbReference>
<keyword evidence="2 3" id="KW-0862">Zinc</keyword>
<sequence length="357" mass="40675">MKKAFYKMSPFNFVPFKKTPWGGKKISQLKKKYFNESISEIPNQIGESWEVSTDLNFPSYVTLNSNQKITLNELLKDKAQSILGTKIAEKYGNHSPLLLKWLNADDLLSVQLHPKNDNKLLKEDECGKPESWLVLDVEMNGFVYLGFKEELTKDEIIQCLLNDEAEKCLYKYEPKKLDYISVPPGCVHAVGLGVFIAEPQYVLPKKSGKTWRLSDWCRLYDENGIKSEKGKPRELHVKESLDAIDWSLPRGKKLENLLIRNMKNSKPFLGDIHNPFALQVFTNNNDVNYEPLQKNQFSIVTVWGGELILESENERLIMCAGESAIIASDTKKVSLKLQNKNGDEANAAIFALNDEVL</sequence>
<evidence type="ECO:0000256" key="2">
    <source>
        <dbReference type="ARBA" id="ARBA00022833"/>
    </source>
</evidence>
<dbReference type="InterPro" id="IPR014628">
    <property type="entry name" value="Man6P_isomerase_Firm_short"/>
</dbReference>
<feature type="domain" description="Phosphomannose isomerase type I catalytic" evidence="5">
    <location>
        <begin position="16"/>
        <end position="120"/>
    </location>
</feature>
<dbReference type="Proteomes" id="UP000437748">
    <property type="component" value="Unassembled WGS sequence"/>
</dbReference>
<evidence type="ECO:0000256" key="3">
    <source>
        <dbReference type="PIRSR" id="PIRSR036894-1"/>
    </source>
</evidence>
<dbReference type="PIRSF" id="PIRSF036894">
    <property type="entry name" value="PMI_Firm_short"/>
    <property type="match status" value="1"/>
</dbReference>
<keyword evidence="7" id="KW-1185">Reference proteome</keyword>
<dbReference type="GO" id="GO:0004476">
    <property type="term" value="F:mannose-6-phosphate isomerase activity"/>
    <property type="evidence" value="ECO:0007669"/>
    <property type="project" value="InterPro"/>
</dbReference>
<dbReference type="AlphaFoldDB" id="A0A6N6VYF2"/>
<protein>
    <recommendedName>
        <fullName evidence="5">Phosphomannose isomerase type I catalytic domain-containing protein</fullName>
    </recommendedName>
</protein>
<dbReference type="PANTHER" id="PTHR42742">
    <property type="entry name" value="TRANSCRIPTIONAL REPRESSOR MPRA"/>
    <property type="match status" value="1"/>
</dbReference>
<dbReference type="SUPFAM" id="SSF51182">
    <property type="entry name" value="RmlC-like cupins"/>
    <property type="match status" value="1"/>
</dbReference>
<evidence type="ECO:0000259" key="5">
    <source>
        <dbReference type="Pfam" id="PF20511"/>
    </source>
</evidence>
<feature type="binding site" evidence="3">
    <location>
        <position position="130"/>
    </location>
    <ligand>
        <name>Zn(2+)</name>
        <dbReference type="ChEBI" id="CHEBI:29105"/>
    </ligand>
</feature>
<dbReference type="InterPro" id="IPR051804">
    <property type="entry name" value="Carb_Metab_Reg_Kinase/Isom"/>
</dbReference>
<proteinExistence type="predicted"/>
<dbReference type="RefSeq" id="WP_153419452.1">
    <property type="nucleotide sequence ID" value="NZ_WFLM01000002.1"/>
</dbReference>
<evidence type="ECO:0000256" key="1">
    <source>
        <dbReference type="ARBA" id="ARBA00022723"/>
    </source>
</evidence>
<dbReference type="EMBL" id="WFLM01000002">
    <property type="protein sequence ID" value="KAB8039876.1"/>
    <property type="molecule type" value="Genomic_DNA"/>
</dbReference>
<dbReference type="InterPro" id="IPR014710">
    <property type="entry name" value="RmlC-like_jellyroll"/>
</dbReference>
<dbReference type="InterPro" id="IPR046457">
    <property type="entry name" value="PMI_typeI_cat"/>
</dbReference>
<gene>
    <name evidence="6" type="ORF">GCL60_06325</name>
</gene>
<dbReference type="Gene3D" id="2.60.120.10">
    <property type="entry name" value="Jelly Rolls"/>
    <property type="match status" value="1"/>
</dbReference>
<feature type="active site" evidence="4">
    <location>
        <position position="212"/>
    </location>
</feature>
<dbReference type="PANTHER" id="PTHR42742:SF3">
    <property type="entry name" value="FRUCTOKINASE"/>
    <property type="match status" value="1"/>
</dbReference>
<dbReference type="GO" id="GO:0008270">
    <property type="term" value="F:zinc ion binding"/>
    <property type="evidence" value="ECO:0007669"/>
    <property type="project" value="InterPro"/>
</dbReference>
<feature type="binding site" evidence="3">
    <location>
        <position position="188"/>
    </location>
    <ligand>
        <name>Zn(2+)</name>
        <dbReference type="ChEBI" id="CHEBI:29105"/>
    </ligand>
</feature>
<accession>A0A6N6VYF2</accession>
<comment type="cofactor">
    <cofactor evidence="3">
        <name>Zn(2+)</name>
        <dbReference type="ChEBI" id="CHEBI:29105"/>
    </cofactor>
    <text evidence="3">Binds 1 zinc ion per subunit.</text>
</comment>